<dbReference type="EMBL" id="KI925456">
    <property type="protein sequence ID" value="ETW84668.1"/>
    <property type="molecule type" value="Genomic_DNA"/>
</dbReference>
<protein>
    <submittedName>
        <fullName evidence="2">Uncharacterized protein</fullName>
    </submittedName>
</protein>
<reference evidence="2 3" key="1">
    <citation type="journal article" date="2012" name="New Phytol.">
        <title>Insight into trade-off between wood decay and parasitism from the genome of a fungal forest pathogen.</title>
        <authorList>
            <person name="Olson A."/>
            <person name="Aerts A."/>
            <person name="Asiegbu F."/>
            <person name="Belbahri L."/>
            <person name="Bouzid O."/>
            <person name="Broberg A."/>
            <person name="Canback B."/>
            <person name="Coutinho P.M."/>
            <person name="Cullen D."/>
            <person name="Dalman K."/>
            <person name="Deflorio G."/>
            <person name="van Diepen L.T."/>
            <person name="Dunand C."/>
            <person name="Duplessis S."/>
            <person name="Durling M."/>
            <person name="Gonthier P."/>
            <person name="Grimwood J."/>
            <person name="Fossdal C.G."/>
            <person name="Hansson D."/>
            <person name="Henrissat B."/>
            <person name="Hietala A."/>
            <person name="Himmelstrand K."/>
            <person name="Hoffmeister D."/>
            <person name="Hogberg N."/>
            <person name="James T.Y."/>
            <person name="Karlsson M."/>
            <person name="Kohler A."/>
            <person name="Kues U."/>
            <person name="Lee Y.H."/>
            <person name="Lin Y.C."/>
            <person name="Lind M."/>
            <person name="Lindquist E."/>
            <person name="Lombard V."/>
            <person name="Lucas S."/>
            <person name="Lunden K."/>
            <person name="Morin E."/>
            <person name="Murat C."/>
            <person name="Park J."/>
            <person name="Raffaello T."/>
            <person name="Rouze P."/>
            <person name="Salamov A."/>
            <person name="Schmutz J."/>
            <person name="Solheim H."/>
            <person name="Stahlberg J."/>
            <person name="Velez H."/>
            <person name="de Vries R.P."/>
            <person name="Wiebenga A."/>
            <person name="Woodward S."/>
            <person name="Yakovlev I."/>
            <person name="Garbelotto M."/>
            <person name="Martin F."/>
            <person name="Grigoriev I.V."/>
            <person name="Stenlid J."/>
        </authorList>
    </citation>
    <scope>NUCLEOTIDE SEQUENCE [LARGE SCALE GENOMIC DNA]</scope>
    <source>
        <strain evidence="2 3">TC 32-1</strain>
    </source>
</reference>
<evidence type="ECO:0000313" key="3">
    <source>
        <dbReference type="Proteomes" id="UP000030671"/>
    </source>
</evidence>
<dbReference type="KEGG" id="hir:HETIRDRAFT_450090"/>
<keyword evidence="3" id="KW-1185">Reference proteome</keyword>
<proteinExistence type="predicted"/>
<organism evidence="2 3">
    <name type="scientific">Heterobasidion irregulare (strain TC 32-1)</name>
    <dbReference type="NCBI Taxonomy" id="747525"/>
    <lineage>
        <taxon>Eukaryota</taxon>
        <taxon>Fungi</taxon>
        <taxon>Dikarya</taxon>
        <taxon>Basidiomycota</taxon>
        <taxon>Agaricomycotina</taxon>
        <taxon>Agaricomycetes</taxon>
        <taxon>Russulales</taxon>
        <taxon>Bondarzewiaceae</taxon>
        <taxon>Heterobasidion</taxon>
        <taxon>Heterobasidion annosum species complex</taxon>
    </lineage>
</organism>
<accession>W4KFP7</accession>
<dbReference type="RefSeq" id="XP_009544306.1">
    <property type="nucleotide sequence ID" value="XM_009546011.1"/>
</dbReference>
<dbReference type="GeneID" id="20676004"/>
<dbReference type="Proteomes" id="UP000030671">
    <property type="component" value="Unassembled WGS sequence"/>
</dbReference>
<gene>
    <name evidence="2" type="ORF">HETIRDRAFT_450090</name>
</gene>
<sequence length="104" mass="11531">MGDENRRQKLTELMARRESEARANARISPEIAASMQSAREMERRLKRLMLPLRRAIAESKALSAHIKVERDKLRATMARLGLESGYGEERRDGGAGGVAATPGL</sequence>
<evidence type="ECO:0000313" key="2">
    <source>
        <dbReference type="EMBL" id="ETW84668.1"/>
    </source>
</evidence>
<dbReference type="InParanoid" id="W4KFP7"/>
<dbReference type="AlphaFoldDB" id="W4KFP7"/>
<name>W4KFP7_HETIT</name>
<dbReference type="HOGENOM" id="CLU_2250492_0_0_1"/>
<evidence type="ECO:0000256" key="1">
    <source>
        <dbReference type="SAM" id="MobiDB-lite"/>
    </source>
</evidence>
<feature type="region of interest" description="Disordered" evidence="1">
    <location>
        <begin position="84"/>
        <end position="104"/>
    </location>
</feature>